<sequence>MSPRDNEQLRQTASPTRNDGSYPELFWRLLENGDAMDAILNVPRHDVPENAVYSIKQCYNAFVRKTNTRGSRRRNTPDEPDPFEGTDEPEQNPENTEAQIVAEHAWGAIFIIKTLRPPEFIHAHLAKQASQIESSNMEPQRARAMALLTDVDFSGDPGQEKVGVQLAQSTRDVAHALKVRVTYTMDIAARSDMDRVRYCFTGLMWYDIVKLIRPDITGTRLGHLVKKDIRPLLEAVYTGNITPAWMDAILTEVSTSCKVGHRLNELSNRYGESCIFVLAGKLSKNFILSRFTTSGAVWERALRHMDQLKLGDLCREDGLLDLARQVRKLLIEDIHTNLAGYLQQNVTLTP</sequence>
<dbReference type="Proteomes" id="UP000053328">
    <property type="component" value="Unassembled WGS sequence"/>
</dbReference>
<dbReference type="AlphaFoldDB" id="A0A0D1ZNI7"/>
<dbReference type="OrthoDB" id="4161824at2759"/>
<proteinExistence type="predicted"/>
<dbReference type="GeneID" id="27334267"/>
<dbReference type="EMBL" id="KN847496">
    <property type="protein sequence ID" value="KIW14402.1"/>
    <property type="molecule type" value="Genomic_DNA"/>
</dbReference>
<evidence type="ECO:0000256" key="1">
    <source>
        <dbReference type="SAM" id="MobiDB-lite"/>
    </source>
</evidence>
<feature type="region of interest" description="Disordered" evidence="1">
    <location>
        <begin position="68"/>
        <end position="95"/>
    </location>
</feature>
<keyword evidence="3" id="KW-1185">Reference proteome</keyword>
<dbReference type="HOGENOM" id="CLU_792350_0_0_1"/>
<feature type="compositionally biased region" description="Acidic residues" evidence="1">
    <location>
        <begin position="78"/>
        <end position="91"/>
    </location>
</feature>
<accession>A0A0D1ZNI7</accession>
<gene>
    <name evidence="2" type="ORF">PV08_07184</name>
</gene>
<organism evidence="2 3">
    <name type="scientific">Exophiala spinifera</name>
    <dbReference type="NCBI Taxonomy" id="91928"/>
    <lineage>
        <taxon>Eukaryota</taxon>
        <taxon>Fungi</taxon>
        <taxon>Dikarya</taxon>
        <taxon>Ascomycota</taxon>
        <taxon>Pezizomycotina</taxon>
        <taxon>Eurotiomycetes</taxon>
        <taxon>Chaetothyriomycetidae</taxon>
        <taxon>Chaetothyriales</taxon>
        <taxon>Herpotrichiellaceae</taxon>
        <taxon>Exophiala</taxon>
    </lineage>
</organism>
<name>A0A0D1ZNI7_9EURO</name>
<protein>
    <submittedName>
        <fullName evidence="2">Uncharacterized protein</fullName>
    </submittedName>
</protein>
<evidence type="ECO:0000313" key="3">
    <source>
        <dbReference type="Proteomes" id="UP000053328"/>
    </source>
</evidence>
<dbReference type="RefSeq" id="XP_016234618.1">
    <property type="nucleotide sequence ID" value="XM_016381516.1"/>
</dbReference>
<feature type="compositionally biased region" description="Polar residues" evidence="1">
    <location>
        <begin position="9"/>
        <end position="19"/>
    </location>
</feature>
<feature type="region of interest" description="Disordered" evidence="1">
    <location>
        <begin position="1"/>
        <end position="21"/>
    </location>
</feature>
<dbReference type="VEuPathDB" id="FungiDB:PV08_07184"/>
<reference evidence="2 3" key="1">
    <citation type="submission" date="2015-01" db="EMBL/GenBank/DDBJ databases">
        <title>The Genome Sequence of Exophiala spinifera CBS89968.</title>
        <authorList>
            <consortium name="The Broad Institute Genomics Platform"/>
            <person name="Cuomo C."/>
            <person name="de Hoog S."/>
            <person name="Gorbushina A."/>
            <person name="Stielow B."/>
            <person name="Teixiera M."/>
            <person name="Abouelleil A."/>
            <person name="Chapman S.B."/>
            <person name="Priest M."/>
            <person name="Young S.K."/>
            <person name="Wortman J."/>
            <person name="Nusbaum C."/>
            <person name="Birren B."/>
        </authorList>
    </citation>
    <scope>NUCLEOTIDE SEQUENCE [LARGE SCALE GENOMIC DNA]</scope>
    <source>
        <strain evidence="2 3">CBS 89968</strain>
    </source>
</reference>
<evidence type="ECO:0000313" key="2">
    <source>
        <dbReference type="EMBL" id="KIW14402.1"/>
    </source>
</evidence>